<gene>
    <name evidence="3" type="ORF">DTER00134_LOCUS1796</name>
</gene>
<evidence type="ECO:0000259" key="2">
    <source>
        <dbReference type="SMART" id="SM01227"/>
    </source>
</evidence>
<evidence type="ECO:0000256" key="1">
    <source>
        <dbReference type="SAM" id="MobiDB-lite"/>
    </source>
</evidence>
<sequence>MSNPQQGASSQTQHAPSPGQADQQPSTSGQHEGTPEEGVKGECPICTLMREGGCEQQFHSFMDCGTDAEKGQREYTECIKAFESMRACMESNPTVFAPLLAPLEESTNTMEKPQGSSQKESKGSS</sequence>
<evidence type="ECO:0000313" key="3">
    <source>
        <dbReference type="EMBL" id="CAE0486757.1"/>
    </source>
</evidence>
<dbReference type="PANTHER" id="PTHR34357">
    <property type="entry name" value="F7A19.14 PROTEIN-RELATED"/>
    <property type="match status" value="1"/>
</dbReference>
<reference evidence="3" key="1">
    <citation type="submission" date="2021-01" db="EMBL/GenBank/DDBJ databases">
        <authorList>
            <person name="Corre E."/>
            <person name="Pelletier E."/>
            <person name="Niang G."/>
            <person name="Scheremetjew M."/>
            <person name="Finn R."/>
            <person name="Kale V."/>
            <person name="Holt S."/>
            <person name="Cochrane G."/>
            <person name="Meng A."/>
            <person name="Brown T."/>
            <person name="Cohen L."/>
        </authorList>
    </citation>
    <scope>NUCLEOTIDE SEQUENCE</scope>
    <source>
        <strain evidence="3">CCMP1320</strain>
    </source>
</reference>
<feature type="region of interest" description="Disordered" evidence="1">
    <location>
        <begin position="104"/>
        <end position="125"/>
    </location>
</feature>
<dbReference type="InterPro" id="IPR012891">
    <property type="entry name" value="GCK_dom"/>
</dbReference>
<protein>
    <recommendedName>
        <fullName evidence="2">GCK domain-containing protein</fullName>
    </recommendedName>
</protein>
<accession>A0A7S3QMD5</accession>
<name>A0A7S3QMD5_DUNTE</name>
<dbReference type="EMBL" id="HBIP01003885">
    <property type="protein sequence ID" value="CAE0486757.1"/>
    <property type="molecule type" value="Transcribed_RNA"/>
</dbReference>
<feature type="region of interest" description="Disordered" evidence="1">
    <location>
        <begin position="1"/>
        <end position="41"/>
    </location>
</feature>
<dbReference type="SMART" id="SM01227">
    <property type="entry name" value="GCK"/>
    <property type="match status" value="1"/>
</dbReference>
<proteinExistence type="predicted"/>
<organism evidence="3">
    <name type="scientific">Dunaliella tertiolecta</name>
    <name type="common">Green alga</name>
    <dbReference type="NCBI Taxonomy" id="3047"/>
    <lineage>
        <taxon>Eukaryota</taxon>
        <taxon>Viridiplantae</taxon>
        <taxon>Chlorophyta</taxon>
        <taxon>core chlorophytes</taxon>
        <taxon>Chlorophyceae</taxon>
        <taxon>CS clade</taxon>
        <taxon>Chlamydomonadales</taxon>
        <taxon>Dunaliellaceae</taxon>
        <taxon>Dunaliella</taxon>
    </lineage>
</organism>
<dbReference type="AlphaFoldDB" id="A0A7S3QMD5"/>
<feature type="domain" description="GCK" evidence="2">
    <location>
        <begin position="41"/>
        <end position="114"/>
    </location>
</feature>
<dbReference type="Pfam" id="PF07802">
    <property type="entry name" value="GCK"/>
    <property type="match status" value="1"/>
</dbReference>
<dbReference type="PANTHER" id="PTHR34357:SF2">
    <property type="entry name" value="F26F24.3-RELATED"/>
    <property type="match status" value="1"/>
</dbReference>
<dbReference type="Gene3D" id="1.10.287.2900">
    <property type="match status" value="1"/>
</dbReference>
<feature type="compositionally biased region" description="Polar residues" evidence="1">
    <location>
        <begin position="1"/>
        <end position="31"/>
    </location>
</feature>